<comment type="caution">
    <text evidence="11">The sequence shown here is derived from an EMBL/GenBank/DDBJ whole genome shotgun (WGS) entry which is preliminary data.</text>
</comment>
<keyword evidence="2 7" id="KW-0699">rRNA-binding</keyword>
<dbReference type="HAMAP" id="MF_01331_B">
    <property type="entry name" value="Ribosomal_uL22_B"/>
    <property type="match status" value="1"/>
</dbReference>
<dbReference type="GO" id="GO:0019843">
    <property type="term" value="F:rRNA binding"/>
    <property type="evidence" value="ECO:0007669"/>
    <property type="project" value="UniProtKB-UniRule"/>
</dbReference>
<evidence type="ECO:0000256" key="9">
    <source>
        <dbReference type="RuleBase" id="RU004006"/>
    </source>
</evidence>
<dbReference type="Gene3D" id="3.90.470.10">
    <property type="entry name" value="Ribosomal protein L22/L17"/>
    <property type="match status" value="1"/>
</dbReference>
<keyword evidence="3 7" id="KW-0694">RNA-binding</keyword>
<dbReference type="EMBL" id="MHSK01000011">
    <property type="protein sequence ID" value="OHA42473.1"/>
    <property type="molecule type" value="Genomic_DNA"/>
</dbReference>
<proteinExistence type="inferred from homology"/>
<dbReference type="NCBIfam" id="TIGR01044">
    <property type="entry name" value="rplV_bact"/>
    <property type="match status" value="1"/>
</dbReference>
<evidence type="ECO:0000256" key="10">
    <source>
        <dbReference type="RuleBase" id="RU004008"/>
    </source>
</evidence>
<dbReference type="Pfam" id="PF00237">
    <property type="entry name" value="Ribosomal_L22"/>
    <property type="match status" value="1"/>
</dbReference>
<dbReference type="AlphaFoldDB" id="A0A1G2P2H4"/>
<dbReference type="InterPro" id="IPR047867">
    <property type="entry name" value="Ribosomal_uL22_bac/org-type"/>
</dbReference>
<evidence type="ECO:0000256" key="3">
    <source>
        <dbReference type="ARBA" id="ARBA00022884"/>
    </source>
</evidence>
<dbReference type="PROSITE" id="PS00464">
    <property type="entry name" value="RIBOSOMAL_L22"/>
    <property type="match status" value="1"/>
</dbReference>
<comment type="similarity">
    <text evidence="1 7 8">Belongs to the universal ribosomal protein uL22 family.</text>
</comment>
<dbReference type="InterPro" id="IPR018260">
    <property type="entry name" value="Ribosomal_uL22_CS"/>
</dbReference>
<comment type="subunit">
    <text evidence="7 9">Part of the 50S ribosomal subunit.</text>
</comment>
<dbReference type="Proteomes" id="UP000177269">
    <property type="component" value="Unassembled WGS sequence"/>
</dbReference>
<evidence type="ECO:0000256" key="6">
    <source>
        <dbReference type="ARBA" id="ARBA00035207"/>
    </source>
</evidence>
<dbReference type="InterPro" id="IPR001063">
    <property type="entry name" value="Ribosomal_uL22"/>
</dbReference>
<keyword evidence="5 7" id="KW-0687">Ribonucleoprotein</keyword>
<dbReference type="InterPro" id="IPR036394">
    <property type="entry name" value="Ribosomal_uL22_sf"/>
</dbReference>
<protein>
    <recommendedName>
        <fullName evidence="6 7">Large ribosomal subunit protein uL22</fullName>
    </recommendedName>
</protein>
<name>A0A1G2P2H4_9BACT</name>
<evidence type="ECO:0000313" key="12">
    <source>
        <dbReference type="Proteomes" id="UP000177269"/>
    </source>
</evidence>
<dbReference type="GO" id="GO:0003735">
    <property type="term" value="F:structural constituent of ribosome"/>
    <property type="evidence" value="ECO:0007669"/>
    <property type="project" value="InterPro"/>
</dbReference>
<evidence type="ECO:0000256" key="8">
    <source>
        <dbReference type="RuleBase" id="RU004005"/>
    </source>
</evidence>
<evidence type="ECO:0000256" key="2">
    <source>
        <dbReference type="ARBA" id="ARBA00022730"/>
    </source>
</evidence>
<dbReference type="PANTHER" id="PTHR13501">
    <property type="entry name" value="CHLOROPLAST 50S RIBOSOMAL PROTEIN L22-RELATED"/>
    <property type="match status" value="1"/>
</dbReference>
<dbReference type="CDD" id="cd00336">
    <property type="entry name" value="Ribosomal_L22"/>
    <property type="match status" value="1"/>
</dbReference>
<evidence type="ECO:0000256" key="1">
    <source>
        <dbReference type="ARBA" id="ARBA00009451"/>
    </source>
</evidence>
<evidence type="ECO:0000256" key="7">
    <source>
        <dbReference type="HAMAP-Rule" id="MF_01331"/>
    </source>
</evidence>
<dbReference type="SUPFAM" id="SSF54843">
    <property type="entry name" value="Ribosomal protein L22"/>
    <property type="match status" value="1"/>
</dbReference>
<accession>A0A1G2P2H4</accession>
<keyword evidence="4 7" id="KW-0689">Ribosomal protein</keyword>
<dbReference type="PANTHER" id="PTHR13501:SF8">
    <property type="entry name" value="LARGE RIBOSOMAL SUBUNIT PROTEIN UL22M"/>
    <property type="match status" value="1"/>
</dbReference>
<comment type="function">
    <text evidence="7">The globular domain of the protein is located near the polypeptide exit tunnel on the outside of the subunit, while an extended beta-hairpin is found that lines the wall of the exit tunnel in the center of the 70S ribosome.</text>
</comment>
<evidence type="ECO:0000256" key="4">
    <source>
        <dbReference type="ARBA" id="ARBA00022980"/>
    </source>
</evidence>
<gene>
    <name evidence="7" type="primary">rplV</name>
    <name evidence="11" type="ORF">A3G52_04675</name>
</gene>
<comment type="function">
    <text evidence="7 10">This protein binds specifically to 23S rRNA; its binding is stimulated by other ribosomal proteins, e.g., L4, L17, and L20. It is important during the early stages of 50S assembly. It makes multiple contacts with different domains of the 23S rRNA in the assembled 50S subunit and ribosome.</text>
</comment>
<dbReference type="InterPro" id="IPR005727">
    <property type="entry name" value="Ribosomal_uL22_bac/chlpt-type"/>
</dbReference>
<sequence>MKANLNDYRQSPRKVRLVTRSLQGKKVHTALGMLDLLDKRAAWPLAKLIRSAVANAKNDMGKDESDLFIEKFEVNPGQVLKRRMPRARGSAFPIKKRTCHVSLVLGTKPENS</sequence>
<evidence type="ECO:0000256" key="5">
    <source>
        <dbReference type="ARBA" id="ARBA00023274"/>
    </source>
</evidence>
<evidence type="ECO:0000313" key="11">
    <source>
        <dbReference type="EMBL" id="OHA42473.1"/>
    </source>
</evidence>
<organism evidence="11 12">
    <name type="scientific">Candidatus Taylorbacteria bacterium RIFCSPLOWO2_12_FULL_43_20</name>
    <dbReference type="NCBI Taxonomy" id="1802332"/>
    <lineage>
        <taxon>Bacteria</taxon>
        <taxon>Candidatus Tayloriibacteriota</taxon>
    </lineage>
</organism>
<reference evidence="11 12" key="1">
    <citation type="journal article" date="2016" name="Nat. Commun.">
        <title>Thousands of microbial genomes shed light on interconnected biogeochemical processes in an aquifer system.</title>
        <authorList>
            <person name="Anantharaman K."/>
            <person name="Brown C.T."/>
            <person name="Hug L.A."/>
            <person name="Sharon I."/>
            <person name="Castelle C.J."/>
            <person name="Probst A.J."/>
            <person name="Thomas B.C."/>
            <person name="Singh A."/>
            <person name="Wilkins M.J."/>
            <person name="Karaoz U."/>
            <person name="Brodie E.L."/>
            <person name="Williams K.H."/>
            <person name="Hubbard S.S."/>
            <person name="Banfield J.F."/>
        </authorList>
    </citation>
    <scope>NUCLEOTIDE SEQUENCE [LARGE SCALE GENOMIC DNA]</scope>
</reference>
<dbReference type="GO" id="GO:0022625">
    <property type="term" value="C:cytosolic large ribosomal subunit"/>
    <property type="evidence" value="ECO:0007669"/>
    <property type="project" value="TreeGrafter"/>
</dbReference>
<dbReference type="GO" id="GO:0006412">
    <property type="term" value="P:translation"/>
    <property type="evidence" value="ECO:0007669"/>
    <property type="project" value="UniProtKB-UniRule"/>
</dbReference>